<evidence type="ECO:0000259" key="6">
    <source>
        <dbReference type="PROSITE" id="PS50043"/>
    </source>
</evidence>
<gene>
    <name evidence="8" type="ORF">MUN78_03990</name>
</gene>
<dbReference type="PROSITE" id="PS50043">
    <property type="entry name" value="HTH_LUXR_2"/>
    <property type="match status" value="1"/>
</dbReference>
<dbReference type="InterPro" id="IPR039420">
    <property type="entry name" value="WalR-like"/>
</dbReference>
<dbReference type="InterPro" id="IPR058245">
    <property type="entry name" value="NreC/VraR/RcsB-like_REC"/>
</dbReference>
<dbReference type="SUPFAM" id="SSF46894">
    <property type="entry name" value="C-terminal effector domain of the bipartite response regulators"/>
    <property type="match status" value="1"/>
</dbReference>
<reference evidence="8 9" key="1">
    <citation type="submission" date="2022-04" db="EMBL/GenBank/DDBJ databases">
        <title>Leucobacter sp. isolated from rhizosphere of garlic.</title>
        <authorList>
            <person name="Won M."/>
            <person name="Lee C.-M."/>
            <person name="Woen H.-Y."/>
            <person name="Kwon S.-W."/>
        </authorList>
    </citation>
    <scope>NUCLEOTIDE SEQUENCE [LARGE SCALE GENOMIC DNA]</scope>
    <source>
        <strain evidence="8 9">H21R-40</strain>
    </source>
</reference>
<evidence type="ECO:0000256" key="2">
    <source>
        <dbReference type="ARBA" id="ARBA00023015"/>
    </source>
</evidence>
<dbReference type="PROSITE" id="PS50110">
    <property type="entry name" value="RESPONSE_REGULATORY"/>
    <property type="match status" value="1"/>
</dbReference>
<dbReference type="CDD" id="cd17535">
    <property type="entry name" value="REC_NarL-like"/>
    <property type="match status" value="1"/>
</dbReference>
<keyword evidence="3" id="KW-0238">DNA-binding</keyword>
<protein>
    <submittedName>
        <fullName evidence="8">Response regulator transcription factor</fullName>
    </submittedName>
</protein>
<evidence type="ECO:0000259" key="7">
    <source>
        <dbReference type="PROSITE" id="PS50110"/>
    </source>
</evidence>
<keyword evidence="1 5" id="KW-0597">Phosphoprotein</keyword>
<sequence>MSGAERTSPRVLIADDHAMIREGLRMILERQGIEVVGEAADGAAAEGNARALRPDVVLMDLRMPGTDGIAATRRIVDEGIAAVLALTSFDEDELVFAAIRAGAAGFLLKTTEAAPLAEAVRRVAAGEGVLDPRVTRRALAALADAVPDPASTVAAPAPPGLEALTERERQVLAGLAEGGSNARIAAALGISVPTVKTHVSSILVKLGAESRTHAVALLRPVGGAARLP</sequence>
<dbReference type="InterPro" id="IPR011006">
    <property type="entry name" value="CheY-like_superfamily"/>
</dbReference>
<keyword evidence="4" id="KW-0804">Transcription</keyword>
<organism evidence="8 9">
    <name type="scientific">Leucobacter allii</name>
    <dbReference type="NCBI Taxonomy" id="2932247"/>
    <lineage>
        <taxon>Bacteria</taxon>
        <taxon>Bacillati</taxon>
        <taxon>Actinomycetota</taxon>
        <taxon>Actinomycetes</taxon>
        <taxon>Micrococcales</taxon>
        <taxon>Microbacteriaceae</taxon>
        <taxon>Leucobacter</taxon>
    </lineage>
</organism>
<dbReference type="CDD" id="cd06170">
    <property type="entry name" value="LuxR_C_like"/>
    <property type="match status" value="1"/>
</dbReference>
<evidence type="ECO:0000256" key="4">
    <source>
        <dbReference type="ARBA" id="ARBA00023163"/>
    </source>
</evidence>
<feature type="domain" description="Response regulatory" evidence="7">
    <location>
        <begin position="10"/>
        <end position="124"/>
    </location>
</feature>
<dbReference type="Proteomes" id="UP000831786">
    <property type="component" value="Chromosome"/>
</dbReference>
<keyword evidence="9" id="KW-1185">Reference proteome</keyword>
<dbReference type="Gene3D" id="3.40.50.2300">
    <property type="match status" value="1"/>
</dbReference>
<dbReference type="InterPro" id="IPR016032">
    <property type="entry name" value="Sig_transdc_resp-reg_C-effctor"/>
</dbReference>
<dbReference type="SMART" id="SM00421">
    <property type="entry name" value="HTH_LUXR"/>
    <property type="match status" value="1"/>
</dbReference>
<dbReference type="SMART" id="SM00448">
    <property type="entry name" value="REC"/>
    <property type="match status" value="1"/>
</dbReference>
<dbReference type="RefSeq" id="WP_244730005.1">
    <property type="nucleotide sequence ID" value="NZ_CP095045.1"/>
</dbReference>
<accession>A0ABY4FRE6</accession>
<dbReference type="PANTHER" id="PTHR43214:SF24">
    <property type="entry name" value="TRANSCRIPTIONAL REGULATORY PROTEIN NARL-RELATED"/>
    <property type="match status" value="1"/>
</dbReference>
<dbReference type="PANTHER" id="PTHR43214">
    <property type="entry name" value="TWO-COMPONENT RESPONSE REGULATOR"/>
    <property type="match status" value="1"/>
</dbReference>
<feature type="domain" description="HTH luxR-type" evidence="6">
    <location>
        <begin position="157"/>
        <end position="222"/>
    </location>
</feature>
<evidence type="ECO:0000256" key="3">
    <source>
        <dbReference type="ARBA" id="ARBA00023125"/>
    </source>
</evidence>
<dbReference type="InterPro" id="IPR001789">
    <property type="entry name" value="Sig_transdc_resp-reg_receiver"/>
</dbReference>
<evidence type="ECO:0000313" key="9">
    <source>
        <dbReference type="Proteomes" id="UP000831786"/>
    </source>
</evidence>
<evidence type="ECO:0000313" key="8">
    <source>
        <dbReference type="EMBL" id="UOQ58845.1"/>
    </source>
</evidence>
<dbReference type="Pfam" id="PF00196">
    <property type="entry name" value="GerE"/>
    <property type="match status" value="1"/>
</dbReference>
<dbReference type="InterPro" id="IPR000792">
    <property type="entry name" value="Tscrpt_reg_LuxR_C"/>
</dbReference>
<proteinExistence type="predicted"/>
<dbReference type="PROSITE" id="PS00622">
    <property type="entry name" value="HTH_LUXR_1"/>
    <property type="match status" value="1"/>
</dbReference>
<dbReference type="Pfam" id="PF00072">
    <property type="entry name" value="Response_reg"/>
    <property type="match status" value="1"/>
</dbReference>
<dbReference type="EMBL" id="CP095045">
    <property type="protein sequence ID" value="UOQ58845.1"/>
    <property type="molecule type" value="Genomic_DNA"/>
</dbReference>
<dbReference type="PRINTS" id="PR00038">
    <property type="entry name" value="HTHLUXR"/>
</dbReference>
<evidence type="ECO:0000256" key="5">
    <source>
        <dbReference type="PROSITE-ProRule" id="PRU00169"/>
    </source>
</evidence>
<keyword evidence="2" id="KW-0805">Transcription regulation</keyword>
<feature type="modified residue" description="4-aspartylphosphate" evidence="5">
    <location>
        <position position="60"/>
    </location>
</feature>
<evidence type="ECO:0000256" key="1">
    <source>
        <dbReference type="ARBA" id="ARBA00022553"/>
    </source>
</evidence>
<name>A0ABY4FRE6_9MICO</name>
<dbReference type="SUPFAM" id="SSF52172">
    <property type="entry name" value="CheY-like"/>
    <property type="match status" value="1"/>
</dbReference>